<dbReference type="AlphaFoldDB" id="A0A562SDH8"/>
<organism evidence="1 2">
    <name type="scientific">Lacibacter cauensis</name>
    <dbReference type="NCBI Taxonomy" id="510947"/>
    <lineage>
        <taxon>Bacteria</taxon>
        <taxon>Pseudomonadati</taxon>
        <taxon>Bacteroidota</taxon>
        <taxon>Chitinophagia</taxon>
        <taxon>Chitinophagales</taxon>
        <taxon>Chitinophagaceae</taxon>
        <taxon>Lacibacter</taxon>
    </lineage>
</organism>
<dbReference type="OrthoDB" id="9822916at2"/>
<evidence type="ECO:0000313" key="1">
    <source>
        <dbReference type="EMBL" id="TWI79312.1"/>
    </source>
</evidence>
<dbReference type="RefSeq" id="WP_144888084.1">
    <property type="nucleotide sequence ID" value="NZ_VLLE01000006.1"/>
</dbReference>
<keyword evidence="2" id="KW-1185">Reference proteome</keyword>
<dbReference type="Proteomes" id="UP000316167">
    <property type="component" value="Unassembled WGS sequence"/>
</dbReference>
<proteinExistence type="predicted"/>
<accession>A0A562SDH8</accession>
<gene>
    <name evidence="1" type="ORF">IQ13_3715</name>
</gene>
<reference evidence="1 2" key="1">
    <citation type="journal article" date="2015" name="Stand. Genomic Sci.">
        <title>Genomic Encyclopedia of Bacterial and Archaeal Type Strains, Phase III: the genomes of soil and plant-associated and newly described type strains.</title>
        <authorList>
            <person name="Whitman W.B."/>
            <person name="Woyke T."/>
            <person name="Klenk H.P."/>
            <person name="Zhou Y."/>
            <person name="Lilburn T.G."/>
            <person name="Beck B.J."/>
            <person name="De Vos P."/>
            <person name="Vandamme P."/>
            <person name="Eisen J.A."/>
            <person name="Garrity G."/>
            <person name="Hugenholtz P."/>
            <person name="Kyrpides N.C."/>
        </authorList>
    </citation>
    <scope>NUCLEOTIDE SEQUENCE [LARGE SCALE GENOMIC DNA]</scope>
    <source>
        <strain evidence="1 2">CGMCC 1.7271</strain>
    </source>
</reference>
<evidence type="ECO:0000313" key="2">
    <source>
        <dbReference type="Proteomes" id="UP000316167"/>
    </source>
</evidence>
<comment type="caution">
    <text evidence="1">The sequence shown here is derived from an EMBL/GenBank/DDBJ whole genome shotgun (WGS) entry which is preliminary data.</text>
</comment>
<sequence length="197" mass="22007">MRRTVHFVISLVCFVFVCTSCSQPKLLLKPKATIDTLHLELDLKLVQQYEYRQALIKKMTKFVEVYNSEQHPFKLSLNSGATTTSCQLKVVRVKFIGTKENIIGTAISIAGLSTATILTATGFAVPFGWVYIPSARTSLQPTLSSDISEGVNFQRVGISSIGMYRPLSKQIDKQSTKFVKYIVTMVQGLEAEYVKTR</sequence>
<name>A0A562SDH8_9BACT</name>
<dbReference type="EMBL" id="VLLE01000006">
    <property type="protein sequence ID" value="TWI79312.1"/>
    <property type="molecule type" value="Genomic_DNA"/>
</dbReference>
<protein>
    <submittedName>
        <fullName evidence="1">Uncharacterized protein</fullName>
    </submittedName>
</protein>